<keyword evidence="2" id="KW-1185">Reference proteome</keyword>
<dbReference type="AlphaFoldDB" id="A0A2A6BXD4"/>
<reference evidence="2" key="1">
    <citation type="journal article" date="2008" name="Nat. Genet.">
        <title>The Pristionchus pacificus genome provides a unique perspective on nematode lifestyle and parasitism.</title>
        <authorList>
            <person name="Dieterich C."/>
            <person name="Clifton S.W."/>
            <person name="Schuster L.N."/>
            <person name="Chinwalla A."/>
            <person name="Delehaunty K."/>
            <person name="Dinkelacker I."/>
            <person name="Fulton L."/>
            <person name="Fulton R."/>
            <person name="Godfrey J."/>
            <person name="Minx P."/>
            <person name="Mitreva M."/>
            <person name="Roeseler W."/>
            <person name="Tian H."/>
            <person name="Witte H."/>
            <person name="Yang S.P."/>
            <person name="Wilson R.K."/>
            <person name="Sommer R.J."/>
        </authorList>
    </citation>
    <scope>NUCLEOTIDE SEQUENCE [LARGE SCALE GENOMIC DNA]</scope>
    <source>
        <strain evidence="2">PS312</strain>
    </source>
</reference>
<name>A0A2A6BXD4_PRIPA</name>
<evidence type="ECO:0000313" key="2">
    <source>
        <dbReference type="Proteomes" id="UP000005239"/>
    </source>
</evidence>
<gene>
    <name evidence="1" type="primary">WBGene00272754</name>
</gene>
<proteinExistence type="predicted"/>
<protein>
    <submittedName>
        <fullName evidence="1">Uncharacterized protein</fullName>
    </submittedName>
</protein>
<accession>A0A8R1UQB0</accession>
<accession>A0A2A6BXD4</accession>
<organism evidence="1 2">
    <name type="scientific">Pristionchus pacificus</name>
    <name type="common">Parasitic nematode worm</name>
    <dbReference type="NCBI Taxonomy" id="54126"/>
    <lineage>
        <taxon>Eukaryota</taxon>
        <taxon>Metazoa</taxon>
        <taxon>Ecdysozoa</taxon>
        <taxon>Nematoda</taxon>
        <taxon>Chromadorea</taxon>
        <taxon>Rhabditida</taxon>
        <taxon>Rhabditina</taxon>
        <taxon>Diplogasteromorpha</taxon>
        <taxon>Diplogasteroidea</taxon>
        <taxon>Neodiplogasteridae</taxon>
        <taxon>Pristionchus</taxon>
    </lineage>
</organism>
<dbReference type="EnsemblMetazoa" id="PPA34385.1">
    <property type="protein sequence ID" value="PPA34385.1"/>
    <property type="gene ID" value="WBGene00272754"/>
</dbReference>
<dbReference type="Proteomes" id="UP000005239">
    <property type="component" value="Unassembled WGS sequence"/>
</dbReference>
<sequence>MLETLSQLEISTHSPFEKIPRELFWKVIEFAPESALKLRSASKTLKLRLEEYTFAHLQDSYVDELCFIGRSQILGPTSTFSIELNSKIKQDKLLKYLDNCLGARIGRVVIKEWKTPINHDVIKSLLEGKTIGEMEVSGLTNDAVFKLLMPIDAYKVDVLDLTVDKNEAGNPAALLHDLSSVPAMIIRQRHVSGIASTEIYFFG</sequence>
<reference evidence="1" key="2">
    <citation type="submission" date="2022-06" db="UniProtKB">
        <authorList>
            <consortium name="EnsemblMetazoa"/>
        </authorList>
    </citation>
    <scope>IDENTIFICATION</scope>
    <source>
        <strain evidence="1">PS312</strain>
    </source>
</reference>
<evidence type="ECO:0000313" key="1">
    <source>
        <dbReference type="EnsemblMetazoa" id="PPA34385.1"/>
    </source>
</evidence>